<keyword evidence="2" id="KW-0256">Endoplasmic reticulum</keyword>
<dbReference type="InterPro" id="IPR019013">
    <property type="entry name" value="Vma21"/>
</dbReference>
<keyword evidence="1" id="KW-0812">Transmembrane</keyword>
<dbReference type="GO" id="GO:0031410">
    <property type="term" value="C:cytoplasmic vesicle"/>
    <property type="evidence" value="ECO:0007669"/>
    <property type="project" value="UniProtKB-KW"/>
</dbReference>
<evidence type="ECO:0000256" key="5">
    <source>
        <dbReference type="ARBA" id="ARBA00023329"/>
    </source>
</evidence>
<evidence type="ECO:0000256" key="3">
    <source>
        <dbReference type="ARBA" id="ARBA00022989"/>
    </source>
</evidence>
<name>A0A1B0DGX7_PHLPP</name>
<keyword evidence="4" id="KW-0472">Membrane</keyword>
<organism evidence="6 7">
    <name type="scientific">Phlebotomus papatasi</name>
    <name type="common">Sandfly</name>
    <dbReference type="NCBI Taxonomy" id="29031"/>
    <lineage>
        <taxon>Eukaryota</taxon>
        <taxon>Metazoa</taxon>
        <taxon>Ecdysozoa</taxon>
        <taxon>Arthropoda</taxon>
        <taxon>Hexapoda</taxon>
        <taxon>Insecta</taxon>
        <taxon>Pterygota</taxon>
        <taxon>Neoptera</taxon>
        <taxon>Endopterygota</taxon>
        <taxon>Diptera</taxon>
        <taxon>Nematocera</taxon>
        <taxon>Psychodoidea</taxon>
        <taxon>Psychodidae</taxon>
        <taxon>Phlebotomus</taxon>
        <taxon>Phlebotomus</taxon>
    </lineage>
</organism>
<dbReference type="Proteomes" id="UP000092462">
    <property type="component" value="Unassembled WGS sequence"/>
</dbReference>
<dbReference type="Pfam" id="PF09446">
    <property type="entry name" value="VMA21"/>
    <property type="match status" value="1"/>
</dbReference>
<reference evidence="6" key="1">
    <citation type="submission" date="2022-08" db="UniProtKB">
        <authorList>
            <consortium name="EnsemblMetazoa"/>
        </authorList>
    </citation>
    <scope>IDENTIFICATION</scope>
    <source>
        <strain evidence="6">Israel</strain>
    </source>
</reference>
<evidence type="ECO:0000313" key="7">
    <source>
        <dbReference type="Proteomes" id="UP000092462"/>
    </source>
</evidence>
<dbReference type="VEuPathDB" id="VectorBase:PPAPM1_006890"/>
<protein>
    <submittedName>
        <fullName evidence="6">Uncharacterized protein</fullName>
    </submittedName>
</protein>
<dbReference type="AlphaFoldDB" id="A0A1B0DGX7"/>
<dbReference type="VEuPathDB" id="VectorBase:PPAI007411"/>
<accession>A0A1B0DGX7</accession>
<dbReference type="GO" id="GO:0070072">
    <property type="term" value="P:vacuolar proton-transporting V-type ATPase complex assembly"/>
    <property type="evidence" value="ECO:0007669"/>
    <property type="project" value="InterPro"/>
</dbReference>
<dbReference type="EnsemblMetazoa" id="PPAI007411-RA">
    <property type="protein sequence ID" value="PPAI007411-PA"/>
    <property type="gene ID" value="PPAI007411"/>
</dbReference>
<dbReference type="EMBL" id="AJVK01060529">
    <property type="status" value="NOT_ANNOTATED_CDS"/>
    <property type="molecule type" value="Genomic_DNA"/>
</dbReference>
<keyword evidence="3" id="KW-1133">Transmembrane helix</keyword>
<sequence length="92" mass="10542">MVSEVVSKEALNVQQEEPAEEPLSPEEERQRNRDTSVALLTLFFFSVLMFTLPFGVFYGMRDLLETRFHIEGFENTCWSVLAAVITVNTIII</sequence>
<evidence type="ECO:0000256" key="4">
    <source>
        <dbReference type="ARBA" id="ARBA00023136"/>
    </source>
</evidence>
<keyword evidence="5" id="KW-0968">Cytoplasmic vesicle</keyword>
<evidence type="ECO:0000256" key="2">
    <source>
        <dbReference type="ARBA" id="ARBA00022824"/>
    </source>
</evidence>
<evidence type="ECO:0000313" key="6">
    <source>
        <dbReference type="EnsemblMetazoa" id="PPAI007411-PA"/>
    </source>
</evidence>
<evidence type="ECO:0000256" key="1">
    <source>
        <dbReference type="ARBA" id="ARBA00022692"/>
    </source>
</evidence>
<keyword evidence="7" id="KW-1185">Reference proteome</keyword>
<proteinExistence type="predicted"/>